<reference evidence="1" key="1">
    <citation type="journal article" date="2013" name="Lancet">
        <title>First case of E anophelis outbreak in an intensive-care unit.</title>
        <authorList>
            <person name="Teo J."/>
            <person name="Tan S.Y."/>
            <person name="Tay M."/>
            <person name="Ding Y."/>
            <person name="Kjelleberg S."/>
            <person name="Givskov M."/>
            <person name="Lin R.T."/>
            <person name="Yang L."/>
        </authorList>
    </citation>
    <scope>NUCLEOTIDE SEQUENCE [LARGE SCALE GENOMIC DNA]</scope>
    <source>
        <strain evidence="1">NUHP1</strain>
    </source>
</reference>
<name>A0A077EE09_9FLAO</name>
<dbReference type="HOGENOM" id="CLU_3250821_0_0_10"/>
<dbReference type="EMBL" id="CP007547">
    <property type="protein sequence ID" value="AIL44404.1"/>
    <property type="molecule type" value="Genomic_DNA"/>
</dbReference>
<evidence type="ECO:0000313" key="1">
    <source>
        <dbReference type="EMBL" id="AIL44404.1"/>
    </source>
</evidence>
<accession>A0A077EE09</accession>
<dbReference type="KEGG" id="eao:BD94_0629"/>
<protein>
    <submittedName>
        <fullName evidence="1">Uncharacterized protein</fullName>
    </submittedName>
</protein>
<dbReference type="STRING" id="1338011.BD94_0629"/>
<dbReference type="Proteomes" id="UP000028933">
    <property type="component" value="Chromosome"/>
</dbReference>
<dbReference type="RefSeq" id="WP_262487770.1">
    <property type="nucleotide sequence ID" value="NZ_CP007547.1"/>
</dbReference>
<gene>
    <name evidence="1" type="ORF">BD94_0629</name>
</gene>
<proteinExistence type="predicted"/>
<sequence>MTNINKELTENRTGMSLFLADKNIKENVFFKLTELEGDKGIW</sequence>
<organism evidence="1 2">
    <name type="scientific">Elizabethkingia anophelis NUHP1</name>
    <dbReference type="NCBI Taxonomy" id="1338011"/>
    <lineage>
        <taxon>Bacteria</taxon>
        <taxon>Pseudomonadati</taxon>
        <taxon>Bacteroidota</taxon>
        <taxon>Flavobacteriia</taxon>
        <taxon>Flavobacteriales</taxon>
        <taxon>Weeksellaceae</taxon>
        <taxon>Elizabethkingia</taxon>
    </lineage>
</organism>
<reference evidence="1" key="2">
    <citation type="journal article" date="2015" name="Genome Biol. Evol.">
        <title>Complete Genome Sequence and Transcriptomic Analysis of the Novel Pathogen Elizabethkingia anophelis in Response to Oxidative Stress.</title>
        <authorList>
            <person name="Li Y."/>
            <person name="Liu Y."/>
            <person name="Chew S.C."/>
            <person name="Tay M."/>
            <person name="Salido M.M."/>
            <person name="Teo J."/>
            <person name="Lauro F.M."/>
            <person name="Givskov M."/>
            <person name="Yang L."/>
        </authorList>
    </citation>
    <scope>NUCLEOTIDE SEQUENCE</scope>
    <source>
        <strain evidence="1">NUHP1</strain>
    </source>
</reference>
<evidence type="ECO:0000313" key="2">
    <source>
        <dbReference type="Proteomes" id="UP000028933"/>
    </source>
</evidence>
<dbReference type="AlphaFoldDB" id="A0A077EE09"/>